<reference evidence="1 2" key="1">
    <citation type="submission" date="2019-12" db="EMBL/GenBank/DDBJ databases">
        <title>Deinococcus sp. HMF7620 Genome sequencing and assembly.</title>
        <authorList>
            <person name="Kang H."/>
            <person name="Kim H."/>
            <person name="Joh K."/>
        </authorList>
    </citation>
    <scope>NUCLEOTIDE SEQUENCE [LARGE SCALE GENOMIC DNA]</scope>
    <source>
        <strain evidence="1 2">HMF7620</strain>
    </source>
</reference>
<organism evidence="1 2">
    <name type="scientific">Deinococcus arboris</name>
    <dbReference type="NCBI Taxonomy" id="2682977"/>
    <lineage>
        <taxon>Bacteria</taxon>
        <taxon>Thermotogati</taxon>
        <taxon>Deinococcota</taxon>
        <taxon>Deinococci</taxon>
        <taxon>Deinococcales</taxon>
        <taxon>Deinococcaceae</taxon>
        <taxon>Deinococcus</taxon>
    </lineage>
</organism>
<dbReference type="CDD" id="cd02440">
    <property type="entry name" value="AdoMet_MTases"/>
    <property type="match status" value="1"/>
</dbReference>
<accession>A0A7C9MQG0</accession>
<dbReference type="Gene3D" id="3.40.50.150">
    <property type="entry name" value="Vaccinia Virus protein VP39"/>
    <property type="match status" value="1"/>
</dbReference>
<keyword evidence="2" id="KW-1185">Reference proteome</keyword>
<dbReference type="GO" id="GO:0032259">
    <property type="term" value="P:methylation"/>
    <property type="evidence" value="ECO:0007669"/>
    <property type="project" value="UniProtKB-KW"/>
</dbReference>
<comment type="caution">
    <text evidence="1">The sequence shown here is derived from an EMBL/GenBank/DDBJ whole genome shotgun (WGS) entry which is preliminary data.</text>
</comment>
<dbReference type="InterPro" id="IPR029063">
    <property type="entry name" value="SAM-dependent_MTases_sf"/>
</dbReference>
<dbReference type="GO" id="GO:0008168">
    <property type="term" value="F:methyltransferase activity"/>
    <property type="evidence" value="ECO:0007669"/>
    <property type="project" value="UniProtKB-KW"/>
</dbReference>
<proteinExistence type="predicted"/>
<dbReference type="SUPFAM" id="SSF53335">
    <property type="entry name" value="S-adenosyl-L-methionine-dependent methyltransferases"/>
    <property type="match status" value="1"/>
</dbReference>
<dbReference type="RefSeq" id="WP_157458534.1">
    <property type="nucleotide sequence ID" value="NZ_WQLB01000007.1"/>
</dbReference>
<protein>
    <submittedName>
        <fullName evidence="1">Methyltransferase domain-containing protein</fullName>
    </submittedName>
</protein>
<evidence type="ECO:0000313" key="1">
    <source>
        <dbReference type="EMBL" id="MVN86464.1"/>
    </source>
</evidence>
<dbReference type="AlphaFoldDB" id="A0A7C9MQG0"/>
<name>A0A7C9MQG0_9DEIO</name>
<keyword evidence="1" id="KW-0808">Transferase</keyword>
<dbReference type="EMBL" id="WQLB01000007">
    <property type="protein sequence ID" value="MVN86464.1"/>
    <property type="molecule type" value="Genomic_DNA"/>
</dbReference>
<dbReference type="Proteomes" id="UP000483286">
    <property type="component" value="Unassembled WGS sequence"/>
</dbReference>
<evidence type="ECO:0000313" key="2">
    <source>
        <dbReference type="Proteomes" id="UP000483286"/>
    </source>
</evidence>
<sequence>MTPGPTPPCAAPKSGASSVWGALMAALYGPVGWARAADLRRRLLPYMVPGPVLDLGAGTGHTGALLARAGWSVTLADVRPHRGAAGQWLVAQPLARHLARRLGLRRVLYDGRTLPFQDQAFGTVLLAFVLHHCPDPAAVVREAARVSDGRLLVLEDVEVGGARASRRAQALDALMNLEVGHPQTQRSGVEWRALFASCGLRVLAEEGWTSTVLGVHLGHHLFVLEAEGAVVA</sequence>
<dbReference type="Pfam" id="PF13489">
    <property type="entry name" value="Methyltransf_23"/>
    <property type="match status" value="1"/>
</dbReference>
<gene>
    <name evidence="1" type="ORF">GO986_06765</name>
</gene>
<keyword evidence="1" id="KW-0489">Methyltransferase</keyword>